<dbReference type="EMBL" id="BGPR01015374">
    <property type="protein sequence ID" value="GBN68968.1"/>
    <property type="molecule type" value="Genomic_DNA"/>
</dbReference>
<sequence length="110" mass="12700">MGKPFTKYQKLRLACGVARIDATVSKSILFNPFLALKRKINTLPFCLRGSNLLQERQSGHIYSLYFRSAHYCGTPSTPRYRCQCDFTDSYHDSWRDATIWLTLEESVPNS</sequence>
<evidence type="ECO:0000313" key="1">
    <source>
        <dbReference type="EMBL" id="GBN68968.1"/>
    </source>
</evidence>
<accession>A0A4Y2R064</accession>
<keyword evidence="2" id="KW-1185">Reference proteome</keyword>
<reference evidence="1 2" key="1">
    <citation type="journal article" date="2019" name="Sci. Rep.">
        <title>Orb-weaving spider Araneus ventricosus genome elucidates the spidroin gene catalogue.</title>
        <authorList>
            <person name="Kono N."/>
            <person name="Nakamura H."/>
            <person name="Ohtoshi R."/>
            <person name="Moran D.A.P."/>
            <person name="Shinohara A."/>
            <person name="Yoshida Y."/>
            <person name="Fujiwara M."/>
            <person name="Mori M."/>
            <person name="Tomita M."/>
            <person name="Arakawa K."/>
        </authorList>
    </citation>
    <scope>NUCLEOTIDE SEQUENCE [LARGE SCALE GENOMIC DNA]</scope>
</reference>
<gene>
    <name evidence="1" type="ORF">AVEN_89863_1</name>
</gene>
<comment type="caution">
    <text evidence="1">The sequence shown here is derived from an EMBL/GenBank/DDBJ whole genome shotgun (WGS) entry which is preliminary data.</text>
</comment>
<protein>
    <submittedName>
        <fullName evidence="1">Uncharacterized protein</fullName>
    </submittedName>
</protein>
<evidence type="ECO:0000313" key="2">
    <source>
        <dbReference type="Proteomes" id="UP000499080"/>
    </source>
</evidence>
<dbReference type="AlphaFoldDB" id="A0A4Y2R064"/>
<organism evidence="1 2">
    <name type="scientific">Araneus ventricosus</name>
    <name type="common">Orbweaver spider</name>
    <name type="synonym">Epeira ventricosa</name>
    <dbReference type="NCBI Taxonomy" id="182803"/>
    <lineage>
        <taxon>Eukaryota</taxon>
        <taxon>Metazoa</taxon>
        <taxon>Ecdysozoa</taxon>
        <taxon>Arthropoda</taxon>
        <taxon>Chelicerata</taxon>
        <taxon>Arachnida</taxon>
        <taxon>Araneae</taxon>
        <taxon>Araneomorphae</taxon>
        <taxon>Entelegynae</taxon>
        <taxon>Araneoidea</taxon>
        <taxon>Araneidae</taxon>
        <taxon>Araneus</taxon>
    </lineage>
</organism>
<name>A0A4Y2R064_ARAVE</name>
<proteinExistence type="predicted"/>
<dbReference type="Proteomes" id="UP000499080">
    <property type="component" value="Unassembled WGS sequence"/>
</dbReference>